<dbReference type="InterPro" id="IPR045659">
    <property type="entry name" value="LptD_2"/>
</dbReference>
<feature type="domain" description="LPS-assembly protein LptD central" evidence="2">
    <location>
        <begin position="217"/>
        <end position="714"/>
    </location>
</feature>
<dbReference type="Proteomes" id="UP001139409">
    <property type="component" value="Unassembled WGS sequence"/>
</dbReference>
<dbReference type="Gene3D" id="2.60.450.10">
    <property type="entry name" value="Lipopolysaccharide (LPS) transport protein A like domain"/>
    <property type="match status" value="1"/>
</dbReference>
<dbReference type="GO" id="GO:0009279">
    <property type="term" value="C:cell outer membrane"/>
    <property type="evidence" value="ECO:0007669"/>
    <property type="project" value="TreeGrafter"/>
</dbReference>
<evidence type="ECO:0000256" key="1">
    <source>
        <dbReference type="SAM" id="SignalP"/>
    </source>
</evidence>
<sequence>MRCFLIFFIFCASVQTVVAQNPENRVRTPENTLGRQQLDSLRQNDPNRVIVADTVNNDSLVVQAPRSDIETTIDYSARDSINLSVDSKVIKLYGNAKITYGTIELEADRIIIDYNLNTLTAFGRLDSTGQRIGYPIFKNGTELYETKEITYNFKTGRARITEVVTQQGEGFLHGETVYKNSKDELFSINNTYTTCNLAHPHYQIRSKRTKAIPKDKVVSGPFNLEINDVPTPLGFPFGMFPDQQEASSGILVPSFGEERRRGFKLENGGYFFDISEYIKLTLTGSIYSKGGYALNANSNYRKRYKYNGSFNFAFTKLRVSDNIEDNSVQNDFRLTWSHSPQSKGTSRFSASVNAATASYNQNNYLGVNSIDPSGASNSAIDNTTRKLSSNVSFSKTFQGTPFSLAISARHNQDVAPREIGGGQVDLLLPSLTFNMSNIYPFRGKTGGNSWTDKITLRYSLVGSNNLTNNLGRIGSDPTIDSIAPFTVENMSTFFKNSNKGFRHQIPLSTSFRFLKHFTASPSINYEERWYFDKLNWGIDPNNPNRAIITDTIPGFNRVYNYNAGISFATRLYGTVKFKKGSVQAIRHVMNPSVSVNYQPDFGAENYDYYQRLTTEDGRELVQSRYQGYLYGAPSSGEIGSVSLSLSNTLEAKVKTKKDTSDIPRKVPILNNFGFNTGYNFVADSFNLANISWRANTTIFKGKLNINLSGAIDPYVYRLDSIGYNSRDEQIVYQRRVNEYAWNNGNGIGQLTNATLALSTNLNPKARDKDEDTRERIMEANISDAEKDYLINNPDYYIDFTIPWTFRINYNLRYTRRGFEDAKIIQSIRFSGDFALTEKWKITFNSGYDFEQSQFTQTNIGIARDLHCWEMNINWTPFGFYQSYNFTIRVKSSILQDLKLNRSRTFYDR</sequence>
<dbReference type="GO" id="GO:1990351">
    <property type="term" value="C:transporter complex"/>
    <property type="evidence" value="ECO:0007669"/>
    <property type="project" value="TreeGrafter"/>
</dbReference>
<reference evidence="3" key="1">
    <citation type="submission" date="2021-09" db="EMBL/GenBank/DDBJ databases">
        <title>Fulvivirga sp. isolated from coastal sediment.</title>
        <authorList>
            <person name="Yu H."/>
        </authorList>
    </citation>
    <scope>NUCLEOTIDE SEQUENCE</scope>
    <source>
        <strain evidence="3">1062</strain>
    </source>
</reference>
<dbReference type="PANTHER" id="PTHR30189">
    <property type="entry name" value="LPS-ASSEMBLY PROTEIN"/>
    <property type="match status" value="1"/>
</dbReference>
<accession>A0A9X1HLM7</accession>
<comment type="caution">
    <text evidence="3">The sequence shown here is derived from an EMBL/GenBank/DDBJ whole genome shotgun (WGS) entry which is preliminary data.</text>
</comment>
<dbReference type="Pfam" id="PF19838">
    <property type="entry name" value="LptD_2"/>
    <property type="match status" value="1"/>
</dbReference>
<dbReference type="AlphaFoldDB" id="A0A9X1HLM7"/>
<feature type="chain" id="PRO_5040962795" evidence="1">
    <location>
        <begin position="20"/>
        <end position="908"/>
    </location>
</feature>
<organism evidence="3 4">
    <name type="scientific">Fulvivirga sedimenti</name>
    <dbReference type="NCBI Taxonomy" id="2879465"/>
    <lineage>
        <taxon>Bacteria</taxon>
        <taxon>Pseudomonadati</taxon>
        <taxon>Bacteroidota</taxon>
        <taxon>Cytophagia</taxon>
        <taxon>Cytophagales</taxon>
        <taxon>Fulvivirgaceae</taxon>
        <taxon>Fulvivirga</taxon>
    </lineage>
</organism>
<evidence type="ECO:0000313" key="3">
    <source>
        <dbReference type="EMBL" id="MCA6074166.1"/>
    </source>
</evidence>
<name>A0A9X1HLM7_9BACT</name>
<dbReference type="EMBL" id="JAIXNE010000001">
    <property type="protein sequence ID" value="MCA6074166.1"/>
    <property type="molecule type" value="Genomic_DNA"/>
</dbReference>
<protein>
    <submittedName>
        <fullName evidence="3">LPS-assembly protein LptD</fullName>
    </submittedName>
</protein>
<keyword evidence="1" id="KW-0732">Signal</keyword>
<gene>
    <name evidence="3" type="ORF">LDX50_04765</name>
</gene>
<keyword evidence="4" id="KW-1185">Reference proteome</keyword>
<dbReference type="InterPro" id="IPR050218">
    <property type="entry name" value="LptD"/>
</dbReference>
<proteinExistence type="predicted"/>
<evidence type="ECO:0000259" key="2">
    <source>
        <dbReference type="Pfam" id="PF19838"/>
    </source>
</evidence>
<evidence type="ECO:0000313" key="4">
    <source>
        <dbReference type="Proteomes" id="UP001139409"/>
    </source>
</evidence>
<feature type="signal peptide" evidence="1">
    <location>
        <begin position="1"/>
        <end position="19"/>
    </location>
</feature>
<dbReference type="PANTHER" id="PTHR30189:SF1">
    <property type="entry name" value="LPS-ASSEMBLY PROTEIN LPTD"/>
    <property type="match status" value="1"/>
</dbReference>